<evidence type="ECO:0000259" key="4">
    <source>
        <dbReference type="Pfam" id="PF00291"/>
    </source>
</evidence>
<dbReference type="GO" id="GO:0004794">
    <property type="term" value="F:threonine deaminase activity"/>
    <property type="evidence" value="ECO:0007669"/>
    <property type="project" value="TreeGrafter"/>
</dbReference>
<dbReference type="GO" id="GO:0003941">
    <property type="term" value="F:L-serine ammonia-lyase activity"/>
    <property type="evidence" value="ECO:0007669"/>
    <property type="project" value="TreeGrafter"/>
</dbReference>
<gene>
    <name evidence="5" type="ORF">AUP43_10650</name>
</gene>
<dbReference type="AlphaFoldDB" id="A0A154VZ13"/>
<sequence>MIDRHQIEQAAALVHSVMAPTPHLCWPLLAERAGCELWVKHENHTPIGAFKVRGGLTYMDDLKRRAPETPGVIAATRGNHGQSVGFAAKRTGIPAVIVVPVGNSREKNAAMRALGVELVEHGDDFQEAYEFSQRLAADRGLHMLRSFHPMLVAGVATYGYEFLSARPDLEVVYVPIGLGSGICGMIAARDALGLKTEIVGVVTEGAAAYKLSFEQGKPVSTNSADTMADGLACRVPDPGALEMILKGAARIVAVSDAEIKAAMRHYYTDTHNLAEGSGAAGLAAILKERESLRGRRIGTVLSGGNIDLDLYRSVLNEA</sequence>
<evidence type="ECO:0000313" key="6">
    <source>
        <dbReference type="Proteomes" id="UP000076400"/>
    </source>
</evidence>
<dbReference type="GO" id="GO:0009097">
    <property type="term" value="P:isoleucine biosynthetic process"/>
    <property type="evidence" value="ECO:0007669"/>
    <property type="project" value="TreeGrafter"/>
</dbReference>
<organism evidence="5 6">
    <name type="scientific">Oceanibaculum pacificum</name>
    <dbReference type="NCBI Taxonomy" id="580166"/>
    <lineage>
        <taxon>Bacteria</taxon>
        <taxon>Pseudomonadati</taxon>
        <taxon>Pseudomonadota</taxon>
        <taxon>Alphaproteobacteria</taxon>
        <taxon>Rhodospirillales</taxon>
        <taxon>Oceanibaculaceae</taxon>
        <taxon>Oceanibaculum</taxon>
    </lineage>
</organism>
<evidence type="ECO:0000256" key="3">
    <source>
        <dbReference type="ARBA" id="ARBA00023239"/>
    </source>
</evidence>
<dbReference type="STRING" id="580166.AUP43_10650"/>
<dbReference type="PANTHER" id="PTHR48078:SF7">
    <property type="entry name" value="BLL6502 PROTEIN"/>
    <property type="match status" value="1"/>
</dbReference>
<accession>A0A154VZ13</accession>
<dbReference type="Pfam" id="PF00291">
    <property type="entry name" value="PALP"/>
    <property type="match status" value="1"/>
</dbReference>
<dbReference type="CDD" id="cd01562">
    <property type="entry name" value="Thr-dehyd"/>
    <property type="match status" value="1"/>
</dbReference>
<dbReference type="NCBIfam" id="NF004771">
    <property type="entry name" value="PRK06110.1"/>
    <property type="match status" value="1"/>
</dbReference>
<evidence type="ECO:0000256" key="2">
    <source>
        <dbReference type="ARBA" id="ARBA00022898"/>
    </source>
</evidence>
<dbReference type="InterPro" id="IPR036052">
    <property type="entry name" value="TrpB-like_PALP_sf"/>
</dbReference>
<reference evidence="5 6" key="1">
    <citation type="submission" date="2015-12" db="EMBL/GenBank/DDBJ databases">
        <title>Genome sequence of Oceanibaculum pacificum MCCC 1A02656.</title>
        <authorList>
            <person name="Lu L."/>
            <person name="Lai Q."/>
            <person name="Shao Z."/>
            <person name="Qian P."/>
        </authorList>
    </citation>
    <scope>NUCLEOTIDE SEQUENCE [LARGE SCALE GENOMIC DNA]</scope>
    <source>
        <strain evidence="5 6">MCCC 1A02656</strain>
    </source>
</reference>
<dbReference type="Proteomes" id="UP000076400">
    <property type="component" value="Unassembled WGS sequence"/>
</dbReference>
<dbReference type="PANTHER" id="PTHR48078">
    <property type="entry name" value="THREONINE DEHYDRATASE, MITOCHONDRIAL-RELATED"/>
    <property type="match status" value="1"/>
</dbReference>
<dbReference type="SUPFAM" id="SSF53686">
    <property type="entry name" value="Tryptophan synthase beta subunit-like PLP-dependent enzymes"/>
    <property type="match status" value="1"/>
</dbReference>
<dbReference type="Gene3D" id="3.40.50.1100">
    <property type="match status" value="2"/>
</dbReference>
<keyword evidence="2" id="KW-0663">Pyridoxal phosphate</keyword>
<feature type="domain" description="Tryptophan synthase beta chain-like PALP" evidence="4">
    <location>
        <begin position="19"/>
        <end position="303"/>
    </location>
</feature>
<protein>
    <recommendedName>
        <fullName evidence="4">Tryptophan synthase beta chain-like PALP domain-containing protein</fullName>
    </recommendedName>
</protein>
<dbReference type="GO" id="GO:0006565">
    <property type="term" value="P:L-serine catabolic process"/>
    <property type="evidence" value="ECO:0007669"/>
    <property type="project" value="TreeGrafter"/>
</dbReference>
<dbReference type="RefSeq" id="WP_067557405.1">
    <property type="nucleotide sequence ID" value="NZ_LPXN01000121.1"/>
</dbReference>
<dbReference type="EMBL" id="LPXN01000121">
    <property type="protein sequence ID" value="KZD06443.1"/>
    <property type="molecule type" value="Genomic_DNA"/>
</dbReference>
<comment type="cofactor">
    <cofactor evidence="1">
        <name>pyridoxal 5'-phosphate</name>
        <dbReference type="ChEBI" id="CHEBI:597326"/>
    </cofactor>
</comment>
<keyword evidence="3" id="KW-0456">Lyase</keyword>
<dbReference type="OrthoDB" id="9811476at2"/>
<dbReference type="GO" id="GO:0006567">
    <property type="term" value="P:L-threonine catabolic process"/>
    <property type="evidence" value="ECO:0007669"/>
    <property type="project" value="TreeGrafter"/>
</dbReference>
<name>A0A154VZ13_9PROT</name>
<evidence type="ECO:0000256" key="1">
    <source>
        <dbReference type="ARBA" id="ARBA00001933"/>
    </source>
</evidence>
<evidence type="ECO:0000313" key="5">
    <source>
        <dbReference type="EMBL" id="KZD06443.1"/>
    </source>
</evidence>
<dbReference type="InterPro" id="IPR050147">
    <property type="entry name" value="Ser/Thr_Dehydratase"/>
</dbReference>
<dbReference type="InterPro" id="IPR001926">
    <property type="entry name" value="TrpB-like_PALP"/>
</dbReference>
<proteinExistence type="predicted"/>
<keyword evidence="6" id="KW-1185">Reference proteome</keyword>
<comment type="caution">
    <text evidence="5">The sequence shown here is derived from an EMBL/GenBank/DDBJ whole genome shotgun (WGS) entry which is preliminary data.</text>
</comment>